<dbReference type="PANTHER" id="PTHR14614">
    <property type="entry name" value="HEPATOCELLULAR CARCINOMA-ASSOCIATED ANTIGEN"/>
    <property type="match status" value="1"/>
</dbReference>
<proteinExistence type="predicted"/>
<dbReference type="AlphaFoldDB" id="A0AAV6NZY0"/>
<evidence type="ECO:0000256" key="1">
    <source>
        <dbReference type="ARBA" id="ARBA00022603"/>
    </source>
</evidence>
<name>A0AAV6NZY0_9ROSI</name>
<evidence type="ECO:0000313" key="4">
    <source>
        <dbReference type="EMBL" id="KAG6603891.1"/>
    </source>
</evidence>
<evidence type="ECO:0000256" key="2">
    <source>
        <dbReference type="ARBA" id="ARBA00022679"/>
    </source>
</evidence>
<gene>
    <name evidence="4" type="primary">mettl23</name>
    <name evidence="4" type="ORF">SDJN03_04500</name>
</gene>
<organism evidence="4 5">
    <name type="scientific">Cucurbita argyrosperma subsp. sororia</name>
    <dbReference type="NCBI Taxonomy" id="37648"/>
    <lineage>
        <taxon>Eukaryota</taxon>
        <taxon>Viridiplantae</taxon>
        <taxon>Streptophyta</taxon>
        <taxon>Embryophyta</taxon>
        <taxon>Tracheophyta</taxon>
        <taxon>Spermatophyta</taxon>
        <taxon>Magnoliopsida</taxon>
        <taxon>eudicotyledons</taxon>
        <taxon>Gunneridae</taxon>
        <taxon>Pentapetalae</taxon>
        <taxon>rosids</taxon>
        <taxon>fabids</taxon>
        <taxon>Cucurbitales</taxon>
        <taxon>Cucurbitaceae</taxon>
        <taxon>Cucurbiteae</taxon>
        <taxon>Cucurbita</taxon>
    </lineage>
</organism>
<protein>
    <submittedName>
        <fullName evidence="4">Methyltransferase-like protein 23</fullName>
    </submittedName>
</protein>
<accession>A0AAV6NZY0</accession>
<dbReference type="GO" id="GO:0005737">
    <property type="term" value="C:cytoplasm"/>
    <property type="evidence" value="ECO:0007669"/>
    <property type="project" value="TreeGrafter"/>
</dbReference>
<comment type="caution">
    <text evidence="4">The sequence shown here is derived from an EMBL/GenBank/DDBJ whole genome shotgun (WGS) entry which is preliminary data.</text>
</comment>
<feature type="non-terminal residue" evidence="4">
    <location>
        <position position="1"/>
    </location>
</feature>
<dbReference type="GO" id="GO:0008168">
    <property type="term" value="F:methyltransferase activity"/>
    <property type="evidence" value="ECO:0007669"/>
    <property type="project" value="UniProtKB-KW"/>
</dbReference>
<dbReference type="InterPro" id="IPR019410">
    <property type="entry name" value="Methyltransf_16"/>
</dbReference>
<dbReference type="PANTHER" id="PTHR14614:SF164">
    <property type="entry name" value="HISTONE-ARGININE METHYLTRANSFERASE METTL23"/>
    <property type="match status" value="1"/>
</dbReference>
<evidence type="ECO:0000313" key="5">
    <source>
        <dbReference type="Proteomes" id="UP000685013"/>
    </source>
</evidence>
<keyword evidence="3" id="KW-0949">S-adenosyl-L-methionine</keyword>
<sequence>MKLQNMEEECGFYAWFCSIILAEYVWQQKTRFSGANLVELGAGTSLPGLVAAKLDSNVTFTDDANRVKVLDNVRTVESNWDSIASLLLHLCLSN</sequence>
<dbReference type="GO" id="GO:0005634">
    <property type="term" value="C:nucleus"/>
    <property type="evidence" value="ECO:0007669"/>
    <property type="project" value="TreeGrafter"/>
</dbReference>
<dbReference type="Pfam" id="PF10294">
    <property type="entry name" value="Methyltransf_16"/>
    <property type="match status" value="1"/>
</dbReference>
<dbReference type="Proteomes" id="UP000685013">
    <property type="component" value="Chromosome 3"/>
</dbReference>
<dbReference type="EMBL" id="JAGKQH010000003">
    <property type="protein sequence ID" value="KAG6603891.1"/>
    <property type="molecule type" value="Genomic_DNA"/>
</dbReference>
<keyword evidence="1 4" id="KW-0489">Methyltransferase</keyword>
<keyword evidence="2" id="KW-0808">Transferase</keyword>
<keyword evidence="5" id="KW-1185">Reference proteome</keyword>
<evidence type="ECO:0000256" key="3">
    <source>
        <dbReference type="ARBA" id="ARBA00022691"/>
    </source>
</evidence>
<reference evidence="4 5" key="1">
    <citation type="journal article" date="2021" name="Hortic Res">
        <title>The domestication of Cucurbita argyrosperma as revealed by the genome of its wild relative.</title>
        <authorList>
            <person name="Barrera-Redondo J."/>
            <person name="Sanchez-de la Vega G."/>
            <person name="Aguirre-Liguori J.A."/>
            <person name="Castellanos-Morales G."/>
            <person name="Gutierrez-Guerrero Y.T."/>
            <person name="Aguirre-Dugua X."/>
            <person name="Aguirre-Planter E."/>
            <person name="Tenaillon M.I."/>
            <person name="Lira-Saade R."/>
            <person name="Eguiarte L.E."/>
        </authorList>
    </citation>
    <scope>NUCLEOTIDE SEQUENCE [LARGE SCALE GENOMIC DNA]</scope>
    <source>
        <strain evidence="4">JBR-2021</strain>
    </source>
</reference>
<dbReference type="GO" id="GO:0032259">
    <property type="term" value="P:methylation"/>
    <property type="evidence" value="ECO:0007669"/>
    <property type="project" value="UniProtKB-KW"/>
</dbReference>